<sequence length="49" mass="5537">MAVRSRPRAMSILVDHGFAGLLAGEQRSHRKRRQLMLTMGSDVLMLNEV</sequence>
<reference evidence="1 2" key="1">
    <citation type="submission" date="2017-03" db="EMBL/GenBank/DDBJ databases">
        <title>WGS assembly of Porphyra umbilicalis.</title>
        <authorList>
            <person name="Brawley S.H."/>
            <person name="Blouin N.A."/>
            <person name="Ficko-Blean E."/>
            <person name="Wheeler G.L."/>
            <person name="Lohr M."/>
            <person name="Goodson H.V."/>
            <person name="Jenkins J.W."/>
            <person name="Blaby-Haas C.E."/>
            <person name="Helliwell K.E."/>
            <person name="Chan C."/>
            <person name="Marriage T."/>
            <person name="Bhattacharya D."/>
            <person name="Klein A.S."/>
            <person name="Badis Y."/>
            <person name="Brodie J."/>
            <person name="Cao Y."/>
            <person name="Collen J."/>
            <person name="Dittami S.M."/>
            <person name="Gachon C.M."/>
            <person name="Green B.R."/>
            <person name="Karpowicz S."/>
            <person name="Kim J.W."/>
            <person name="Kudahl U."/>
            <person name="Lin S."/>
            <person name="Michel G."/>
            <person name="Mittag M."/>
            <person name="Olson B.J."/>
            <person name="Pangilinan J."/>
            <person name="Peng Y."/>
            <person name="Qiu H."/>
            <person name="Shu S."/>
            <person name="Singer J.T."/>
            <person name="Smith A.G."/>
            <person name="Sprecher B.N."/>
            <person name="Wagner V."/>
            <person name="Wang W."/>
            <person name="Wang Z.-Y."/>
            <person name="Yan J."/>
            <person name="Yarish C."/>
            <person name="Zoeuner-Riek S."/>
            <person name="Zhuang Y."/>
            <person name="Zou Y."/>
            <person name="Lindquist E.A."/>
            <person name="Grimwood J."/>
            <person name="Barry K."/>
            <person name="Rokhsar D.S."/>
            <person name="Schmutz J."/>
            <person name="Stiller J.W."/>
            <person name="Grossman A.R."/>
            <person name="Prochnik S.E."/>
        </authorList>
    </citation>
    <scope>NUCLEOTIDE SEQUENCE [LARGE SCALE GENOMIC DNA]</scope>
    <source>
        <strain evidence="1">4086291</strain>
    </source>
</reference>
<evidence type="ECO:0000313" key="2">
    <source>
        <dbReference type="Proteomes" id="UP000218209"/>
    </source>
</evidence>
<protein>
    <submittedName>
        <fullName evidence="1">Uncharacterized protein</fullName>
    </submittedName>
</protein>
<name>A0A1X6NX94_PORUM</name>
<dbReference type="EMBL" id="KV919013">
    <property type="protein sequence ID" value="OSX73192.1"/>
    <property type="molecule type" value="Genomic_DNA"/>
</dbReference>
<gene>
    <name evidence="1" type="ORF">BU14_0371s0025</name>
</gene>
<dbReference type="AlphaFoldDB" id="A0A1X6NX94"/>
<dbReference type="Proteomes" id="UP000218209">
    <property type="component" value="Unassembled WGS sequence"/>
</dbReference>
<accession>A0A1X6NX94</accession>
<keyword evidence="2" id="KW-1185">Reference proteome</keyword>
<proteinExistence type="predicted"/>
<evidence type="ECO:0000313" key="1">
    <source>
        <dbReference type="EMBL" id="OSX73192.1"/>
    </source>
</evidence>
<organism evidence="1 2">
    <name type="scientific">Porphyra umbilicalis</name>
    <name type="common">Purple laver</name>
    <name type="synonym">Red alga</name>
    <dbReference type="NCBI Taxonomy" id="2786"/>
    <lineage>
        <taxon>Eukaryota</taxon>
        <taxon>Rhodophyta</taxon>
        <taxon>Bangiophyceae</taxon>
        <taxon>Bangiales</taxon>
        <taxon>Bangiaceae</taxon>
        <taxon>Porphyra</taxon>
    </lineage>
</organism>